<keyword evidence="4" id="KW-1185">Reference proteome</keyword>
<comment type="caution">
    <text evidence="3">The sequence shown here is derived from an EMBL/GenBank/DDBJ whole genome shotgun (WGS) entry which is preliminary data.</text>
</comment>
<organism evidence="3 4">
    <name type="scientific">Puccinia coronata f. sp. avenae</name>
    <dbReference type="NCBI Taxonomy" id="200324"/>
    <lineage>
        <taxon>Eukaryota</taxon>
        <taxon>Fungi</taxon>
        <taxon>Dikarya</taxon>
        <taxon>Basidiomycota</taxon>
        <taxon>Pucciniomycotina</taxon>
        <taxon>Pucciniomycetes</taxon>
        <taxon>Pucciniales</taxon>
        <taxon>Pucciniaceae</taxon>
        <taxon>Puccinia</taxon>
    </lineage>
</organism>
<dbReference type="Proteomes" id="UP000235388">
    <property type="component" value="Unassembled WGS sequence"/>
</dbReference>
<dbReference type="Gene3D" id="3.80.10.10">
    <property type="entry name" value="Ribonuclease Inhibitor"/>
    <property type="match status" value="1"/>
</dbReference>
<feature type="compositionally biased region" description="Basic residues" evidence="2">
    <location>
        <begin position="473"/>
        <end position="482"/>
    </location>
</feature>
<feature type="coiled-coil region" evidence="1">
    <location>
        <begin position="15"/>
        <end position="45"/>
    </location>
</feature>
<proteinExistence type="predicted"/>
<dbReference type="AlphaFoldDB" id="A0A2N5VVR6"/>
<feature type="region of interest" description="Disordered" evidence="2">
    <location>
        <begin position="455"/>
        <end position="503"/>
    </location>
</feature>
<dbReference type="PANTHER" id="PTHR33324">
    <property type="entry name" value="EXPRESSED PROTEIN"/>
    <property type="match status" value="1"/>
</dbReference>
<keyword evidence="1" id="KW-0175">Coiled coil</keyword>
<sequence length="660" mass="71877">MVGELTELNVKLGELTELNAKLGELTELNAELGELTELNAKLGELTEPNAELGELTELNAELGSSPSSVSSLLAELDTELRELTELDAELGELTKLNAELGELTKLNAELGELNQLNAELGELPKVSIELGGLAKLSIELGGLAKLSIELGLPSLMPKLTELDGEFSELTELDGKLSELAEVDAGLSGLTKLDAGIGELINVNAPSLIPIDPNIIPGLYWPSQYNMLKYCVLGGFKVETPRAQVNKASQIWRGVLPDFRQVGLHEIPCKPGWKRAGSSEALTSPSAFLFSTHQRSVFINTPLTMVSNPTTPVTNPTKQPKKKAIPWERDGVDGGDSSMTILLNWITSDSNYQRWQGDTKHGKTKKSLCSEILEILKENGIHHRDTKGISQRITDLQTSYNTARDWRRNTGAGILESDLANGVKTVEDQLRTICRFWDILDPIMLSSGQVANDVDEESQTLTPTPALASAATSNKKKNKKKKNSVTGKKGASTRVAKSKNKKNPEDFFMKSMISKRQTEMMKARAEVSKAKLEYMKGLKDMGLDFTEIQRLTEKEFPAPTDFLNELESANRLQPSNPSPPLPPFTAGINRSNTAVRAVLEQPCSTGGWTGTVRPKHLPAGRTGLSNQFLGPVAQDQPGPVGQICPTSWLSLRLDSVRPTTG</sequence>
<name>A0A2N5VVR6_9BASI</name>
<dbReference type="EMBL" id="PGCJ01000051">
    <property type="protein sequence ID" value="PLW54061.1"/>
    <property type="molecule type" value="Genomic_DNA"/>
</dbReference>
<feature type="region of interest" description="Disordered" evidence="2">
    <location>
        <begin position="308"/>
        <end position="329"/>
    </location>
</feature>
<evidence type="ECO:0000256" key="1">
    <source>
        <dbReference type="SAM" id="Coils"/>
    </source>
</evidence>
<feature type="compositionally biased region" description="Low complexity" evidence="2">
    <location>
        <begin position="308"/>
        <end position="317"/>
    </location>
</feature>
<feature type="compositionally biased region" description="Low complexity" evidence="2">
    <location>
        <begin position="459"/>
        <end position="472"/>
    </location>
</feature>
<evidence type="ECO:0000256" key="2">
    <source>
        <dbReference type="SAM" id="MobiDB-lite"/>
    </source>
</evidence>
<feature type="coiled-coil region" evidence="1">
    <location>
        <begin position="69"/>
        <end position="123"/>
    </location>
</feature>
<dbReference type="STRING" id="200324.A0A2N5VVR6"/>
<evidence type="ECO:0000313" key="4">
    <source>
        <dbReference type="Proteomes" id="UP000235388"/>
    </source>
</evidence>
<evidence type="ECO:0000313" key="3">
    <source>
        <dbReference type="EMBL" id="PLW54061.1"/>
    </source>
</evidence>
<protein>
    <submittedName>
        <fullName evidence="3">Uncharacterized protein</fullName>
    </submittedName>
</protein>
<dbReference type="PANTHER" id="PTHR33324:SF2">
    <property type="entry name" value="MYB_SANT-LIKE DNA-BINDING DOMAIN-CONTAINING PROTEIN"/>
    <property type="match status" value="1"/>
</dbReference>
<dbReference type="InterPro" id="IPR032675">
    <property type="entry name" value="LRR_dom_sf"/>
</dbReference>
<dbReference type="OrthoDB" id="2499151at2759"/>
<reference evidence="3 4" key="1">
    <citation type="submission" date="2017-11" db="EMBL/GenBank/DDBJ databases">
        <title>De novo assembly and phasing of dikaryotic genomes from two isolates of Puccinia coronata f. sp. avenae, the causal agent of oat crown rust.</title>
        <authorList>
            <person name="Miller M.E."/>
            <person name="Zhang Y."/>
            <person name="Omidvar V."/>
            <person name="Sperschneider J."/>
            <person name="Schwessinger B."/>
            <person name="Raley C."/>
            <person name="Palmer J.M."/>
            <person name="Garnica D."/>
            <person name="Upadhyaya N."/>
            <person name="Rathjen J."/>
            <person name="Taylor J.M."/>
            <person name="Park R.F."/>
            <person name="Dodds P.N."/>
            <person name="Hirsch C.D."/>
            <person name="Kianian S.F."/>
            <person name="Figueroa M."/>
        </authorList>
    </citation>
    <scope>NUCLEOTIDE SEQUENCE [LARGE SCALE GENOMIC DNA]</scope>
    <source>
        <strain evidence="3">12NC29</strain>
    </source>
</reference>
<gene>
    <name evidence="3" type="ORF">PCANC_06389</name>
</gene>
<accession>A0A2N5VVR6</accession>